<evidence type="ECO:0000313" key="3">
    <source>
        <dbReference type="Proteomes" id="UP001497516"/>
    </source>
</evidence>
<protein>
    <recommendedName>
        <fullName evidence="1">Integrase catalytic domain-containing protein</fullName>
    </recommendedName>
</protein>
<dbReference type="InterPro" id="IPR001584">
    <property type="entry name" value="Integrase_cat-core"/>
</dbReference>
<feature type="domain" description="Integrase catalytic" evidence="1">
    <location>
        <begin position="59"/>
        <end position="210"/>
    </location>
</feature>
<dbReference type="Proteomes" id="UP001497516">
    <property type="component" value="Chromosome 2"/>
</dbReference>
<dbReference type="PANTHER" id="PTHR47266">
    <property type="entry name" value="ENDONUCLEASE-RELATED"/>
    <property type="match status" value="1"/>
</dbReference>
<dbReference type="Gene3D" id="1.10.340.70">
    <property type="match status" value="1"/>
</dbReference>
<name>A0AAV2DAK7_9ROSI</name>
<accession>A0AAV2DAK7</accession>
<proteinExistence type="predicted"/>
<evidence type="ECO:0000313" key="2">
    <source>
        <dbReference type="EMBL" id="CAL1370225.1"/>
    </source>
</evidence>
<dbReference type="InterPro" id="IPR036397">
    <property type="entry name" value="RNaseH_sf"/>
</dbReference>
<dbReference type="Pfam" id="PF17921">
    <property type="entry name" value="Integrase_H2C2"/>
    <property type="match status" value="1"/>
</dbReference>
<dbReference type="Gene3D" id="3.30.420.10">
    <property type="entry name" value="Ribonuclease H-like superfamily/Ribonuclease H"/>
    <property type="match status" value="1"/>
</dbReference>
<dbReference type="AlphaFoldDB" id="A0AAV2DAK7"/>
<keyword evidence="3" id="KW-1185">Reference proteome</keyword>
<reference evidence="2 3" key="1">
    <citation type="submission" date="2024-04" db="EMBL/GenBank/DDBJ databases">
        <authorList>
            <person name="Fracassetti M."/>
        </authorList>
    </citation>
    <scope>NUCLEOTIDE SEQUENCE [LARGE SCALE GENOMIC DNA]</scope>
</reference>
<dbReference type="EMBL" id="OZ034815">
    <property type="protein sequence ID" value="CAL1370225.1"/>
    <property type="molecule type" value="Genomic_DNA"/>
</dbReference>
<dbReference type="InterPro" id="IPR052160">
    <property type="entry name" value="Gypsy_RT_Integrase-like"/>
</dbReference>
<dbReference type="GO" id="GO:0015074">
    <property type="term" value="P:DNA integration"/>
    <property type="evidence" value="ECO:0007669"/>
    <property type="project" value="InterPro"/>
</dbReference>
<organism evidence="2 3">
    <name type="scientific">Linum trigynum</name>
    <dbReference type="NCBI Taxonomy" id="586398"/>
    <lineage>
        <taxon>Eukaryota</taxon>
        <taxon>Viridiplantae</taxon>
        <taxon>Streptophyta</taxon>
        <taxon>Embryophyta</taxon>
        <taxon>Tracheophyta</taxon>
        <taxon>Spermatophyta</taxon>
        <taxon>Magnoliopsida</taxon>
        <taxon>eudicotyledons</taxon>
        <taxon>Gunneridae</taxon>
        <taxon>Pentapetalae</taxon>
        <taxon>rosids</taxon>
        <taxon>fabids</taxon>
        <taxon>Malpighiales</taxon>
        <taxon>Linaceae</taxon>
        <taxon>Linum</taxon>
    </lineage>
</organism>
<sequence>MMAILRQCHEGPTGDHHGGNRTTRKVLQSGFYWPSLFRDADSFVRHCDSFKRTGNVSNLNEMPQTVSIICEIFDVWGIDFLGPFPSSFGNKYILVAMDYISRWVEAQPSLPMMQDELWIPEAIVSHFGTPMVIINDRGTHFQLKFDKLLDRYGVTHWVSITYHPQRSGQVELLNRELKRILEKTLDQSRKDWSAKLDDALWAYHTTYKYQ</sequence>
<dbReference type="PROSITE" id="PS50994">
    <property type="entry name" value="INTEGRASE"/>
    <property type="match status" value="1"/>
</dbReference>
<dbReference type="GO" id="GO:0003676">
    <property type="term" value="F:nucleic acid binding"/>
    <property type="evidence" value="ECO:0007669"/>
    <property type="project" value="InterPro"/>
</dbReference>
<dbReference type="SUPFAM" id="SSF53098">
    <property type="entry name" value="Ribonuclease H-like"/>
    <property type="match status" value="1"/>
</dbReference>
<gene>
    <name evidence="2" type="ORF">LTRI10_LOCUS12418</name>
</gene>
<dbReference type="InterPro" id="IPR041588">
    <property type="entry name" value="Integrase_H2C2"/>
</dbReference>
<evidence type="ECO:0000259" key="1">
    <source>
        <dbReference type="PROSITE" id="PS50994"/>
    </source>
</evidence>
<dbReference type="InterPro" id="IPR012337">
    <property type="entry name" value="RNaseH-like_sf"/>
</dbReference>